<reference evidence="1 2" key="1">
    <citation type="submission" date="2020-04" db="EMBL/GenBank/DDBJ databases">
        <title>Perkinsus olseni comparative genomics.</title>
        <authorList>
            <person name="Bogema D.R."/>
        </authorList>
    </citation>
    <scope>NUCLEOTIDE SEQUENCE [LARGE SCALE GENOMIC DNA]</scope>
    <source>
        <strain evidence="1">ATCC PRA-205</strain>
    </source>
</reference>
<dbReference type="AlphaFoldDB" id="A0A7J6SQI6"/>
<protein>
    <submittedName>
        <fullName evidence="1">Uncharacterized protein</fullName>
    </submittedName>
</protein>
<gene>
    <name evidence="1" type="ORF">FOZ62_016694</name>
</gene>
<feature type="non-terminal residue" evidence="1">
    <location>
        <position position="107"/>
    </location>
</feature>
<evidence type="ECO:0000313" key="2">
    <source>
        <dbReference type="Proteomes" id="UP000574390"/>
    </source>
</evidence>
<comment type="caution">
    <text evidence="1">The sequence shown here is derived from an EMBL/GenBank/DDBJ whole genome shotgun (WGS) entry which is preliminary data.</text>
</comment>
<organism evidence="1 2">
    <name type="scientific">Perkinsus olseni</name>
    <name type="common">Perkinsus atlanticus</name>
    <dbReference type="NCBI Taxonomy" id="32597"/>
    <lineage>
        <taxon>Eukaryota</taxon>
        <taxon>Sar</taxon>
        <taxon>Alveolata</taxon>
        <taxon>Perkinsozoa</taxon>
        <taxon>Perkinsea</taxon>
        <taxon>Perkinsida</taxon>
        <taxon>Perkinsidae</taxon>
        <taxon>Perkinsus</taxon>
    </lineage>
</organism>
<name>A0A7J6SQI6_PEROL</name>
<evidence type="ECO:0000313" key="1">
    <source>
        <dbReference type="EMBL" id="KAF4735178.1"/>
    </source>
</evidence>
<dbReference type="EMBL" id="JABANM010012938">
    <property type="protein sequence ID" value="KAF4735178.1"/>
    <property type="molecule type" value="Genomic_DNA"/>
</dbReference>
<sequence>MFLRLIGEADGKALSMVCYGFARADVRHSALVKALNDEIIFRGTVGVRYPHLALKLESLRLIAWGMSKMTKEHDQRMYFVLYNMIKARVYEAVSNQRLRERVELSKA</sequence>
<accession>A0A7J6SQI6</accession>
<proteinExistence type="predicted"/>
<dbReference type="Proteomes" id="UP000574390">
    <property type="component" value="Unassembled WGS sequence"/>
</dbReference>